<feature type="region of interest" description="Disordered" evidence="2">
    <location>
        <begin position="2376"/>
        <end position="2397"/>
    </location>
</feature>
<dbReference type="PANTHER" id="PTHR23317:SF76">
    <property type="entry name" value="LD20667P"/>
    <property type="match status" value="1"/>
</dbReference>
<keyword evidence="5" id="KW-1185">Reference proteome</keyword>
<feature type="region of interest" description="Disordered" evidence="2">
    <location>
        <begin position="4231"/>
        <end position="4316"/>
    </location>
</feature>
<feature type="region of interest" description="Disordered" evidence="2">
    <location>
        <begin position="523"/>
        <end position="571"/>
    </location>
</feature>
<proteinExistence type="inferred from homology"/>
<feature type="domain" description="C2 DOCK-type" evidence="3">
    <location>
        <begin position="1692"/>
        <end position="1879"/>
    </location>
</feature>
<dbReference type="Gene3D" id="1.25.40.410">
    <property type="match status" value="1"/>
</dbReference>
<protein>
    <recommendedName>
        <fullName evidence="3">C2 DOCK-type domain-containing protein</fullName>
    </recommendedName>
</protein>
<gene>
    <name evidence="4" type="ORF">ACHAXA_001128</name>
</gene>
<feature type="compositionally biased region" description="Acidic residues" evidence="2">
    <location>
        <begin position="562"/>
        <end position="571"/>
    </location>
</feature>
<feature type="compositionally biased region" description="Basic and acidic residues" evidence="2">
    <location>
        <begin position="2377"/>
        <end position="2387"/>
    </location>
</feature>
<dbReference type="PROSITE" id="PS51650">
    <property type="entry name" value="C2_DOCK"/>
    <property type="match status" value="1"/>
</dbReference>
<feature type="region of interest" description="Disordered" evidence="2">
    <location>
        <begin position="1923"/>
        <end position="1956"/>
    </location>
</feature>
<evidence type="ECO:0000256" key="2">
    <source>
        <dbReference type="SAM" id="MobiDB-lite"/>
    </source>
</evidence>
<organism evidence="4 5">
    <name type="scientific">Cyclostephanos tholiformis</name>
    <dbReference type="NCBI Taxonomy" id="382380"/>
    <lineage>
        <taxon>Eukaryota</taxon>
        <taxon>Sar</taxon>
        <taxon>Stramenopiles</taxon>
        <taxon>Ochrophyta</taxon>
        <taxon>Bacillariophyta</taxon>
        <taxon>Coscinodiscophyceae</taxon>
        <taxon>Thalassiosirophycidae</taxon>
        <taxon>Stephanodiscales</taxon>
        <taxon>Stephanodiscaceae</taxon>
        <taxon>Cyclostephanos</taxon>
    </lineage>
</organism>
<comment type="caution">
    <text evidence="4">The sequence shown here is derived from an EMBL/GenBank/DDBJ whole genome shotgun (WGS) entry which is preliminary data.</text>
</comment>
<feature type="compositionally biased region" description="Acidic residues" evidence="2">
    <location>
        <begin position="1923"/>
        <end position="1934"/>
    </location>
</feature>
<dbReference type="InterPro" id="IPR027007">
    <property type="entry name" value="C2_DOCK-type_domain"/>
</dbReference>
<dbReference type="InterPro" id="IPR043161">
    <property type="entry name" value="DOCK_C_lobe_A"/>
</dbReference>
<sequence length="4316" mass="477726">MTLVVTALPHDWSDKKKEVMGKYDTSSVQDGGAGCDKVEMENKGRVQEHHHNYAVFNEMRGSSRMDDFEYFNHADDYDNMDSGCRGASAGRMKISNGSCSITPSAKNIFDDDAYNEFLRSVGRKGEAGKETSPFHFSPVIAVSASNSSGSRHKSSVNGVASRQEVEDSILPTLQGGGGDGGKQFFFNDDRKDDTISRSRNNSHDRGRWDVYNAFLMAPKVASSDPSFTLTNNLQKGHTQKGKTLISKSMNSDGIFQVAPPDMGFLEAMRGKSSLPSLHLGVATEDQLHQLPPTSGGSVSSIESSSSPYWKSTNFSRHQQLPCSTAGAKNKSEMFTTCPNMINSENDVADNAGSAAIIEGERESKDDPIADANALLGALRAESVLSDEDEGGGGGGRRDGGRVESYFNRTPVMDHARVHLAKQHLPGQRTNKQHCYQAQFSVDTDSKFLMAVHGSQATRSGTQCQSEENSYIDDGGTGGDVSDTYDSGTLVMITPSTGNRGCKGFNVIESSSSSFMMAIHSSNDDDETEGMVASNGHSKIAGGEGEDTEDASLLGREARPDFDNDAEEEDEDDDILDEDITDLKIPTHSFMEKLYLPRPLFFGHILPPRIIIEVECAASEYRNRGADVSEEATNAASSSVAEQQQLQSVSIVNVDTESFAADDSSVLSSMSLSSLSGLLVGGGKLFEPSVAPCCRNLEGAIDVFGFGFNPFTQLAKTSSADIANHHNKIVAIHTLDGGDNCENFKGPHPYVCIYSPVWEEWSVAARAKARRRRGRILDGMKKEVLARKAAEGAAKSTMHASSIKSNQQDQQQQPPSSSSRRRHKKTTSVDFLDSLRGNLQSLSSLPPVNKSDAMSSSTFLPDGLNKVLQRDVSANELFLPCTHGGSNNGASAGFTLLENSSPKPMQVESLGFSQDQFLKYAREGVVAVSETSYQTSKEMQSSNDNMFQNQYLPSTVEVTTDKAVGTFVGKVSVDAKFHNASTPSVSSSRTPSAKKIIEFFVPPLAMDSSTFVQAVINSSEGESDNDFIEAAEERTAVGINDNISAAAAMLEGSGGVDDDDYADIDRGVGTPMFMAAGGGAKAANKYGRPYSNFELTNGCTPQFGCDDPSLPHESDLGVFETKEEEKRSTERRHEQNMIEEFASPGIMSHVACPTLCLDLDDSTSWNSRYVGGEMESNKNRGNTMLISLDGNSLDYTHKVSTTHQQKSPLYEVSRIAWWNLPDGHGTYKDRIKARQISRGGKGPAFAAAVFPAWDNPMPLDVQTNLWPSLTVLRKNNISGSRSHTATSISRFLPHLSDRPPSVRHLQIDTTAVGFPKLGGEIEPMFCKLAIYHFEMSAERSAGLHIPSPNMERCGRVTESLSFDIVQDSKVIQNCKNALWPYTDEANIHGLLTSTPYVLPEETQNRNAQSEGTSCGIFPLPAFMSISNLYAVIIVHRVVSESPDKVHPYYKPDRRELSQESIDLAKLRFNATKNCTQYGQFITPFAFGVVPLKHIIGDESPKIPASRAVQIPLFKFDPERGGQSIFDHILLMLHPRAEPKGSKVASMTRGHALLVMRYFGYLGLHSILKRKSSLAREHLVDFTGELTVKCKNDMAADGSRYIKKKCPTLGEAYILPPWQNQYTVEPAVFGGRNVTEPRVEEGQVHENCAPKYLYAQEIATLPLERSVPESSSSGRSKSSNRCKYDGKLLHTSLCNELICQPKMLKNCNKKNIVIKVELRELLWNDALDTDIGIPVTPSIHNTRRGPWLVQEAFSSCAMGTPQFLDEFKIKLPLILGASGCKKYGLLFSVYHLIAPSKKRSSARQNDSSGGTESGYSIERLGCGFLPLTLENVPTCLIANGNYDVPIKFRAIQSTNKRDKMIAPPSVLRHQKPSCFADTVVHRTRSWSSCSEETGCDRDELTNIIYVEENYPEGSIALIPLEKADDDTQEDDKDTDENSLGSSAGESSRTSHIRSESSRKNSFDSNMILQVTVIAFSSVHPQCKALADLFLTKPNPPRCLMPSDFSEPYSAWGKTQSEIQYRLKPERIPPFNFVGGALAETERKLLDPVISLTKSSKCPHSDLTTHLVRIVAQLWRTAVSGVGEPSILWASPESLIPLRLNAFATLLHTVSSASHHMAKAGLRQLDGITMWDMSALGKILSMLFDEWAIFGGPLENPISVAITSKKRSLSKPEIISNRARTTTGISPQLSRPSIVERYSSESLDISRVKRFDVDAMLKPNIPKPNIPKQDNHIVSNETNPLTSVSGGFKVDSKNDFMLALNASLDTEPYLAKDAPEQKSTTRGAENLFKSVVHGPAANRRRWNTLPLHSLATIQENYSDRDPPGQQVSSSNKERELIETELVFHPEEKTKKSRQFRVPHVKLNDDLESMSSFFDRIVPPTKEKQGKDDVKPPQIVDTSRTLPTDDVDIETAGTAFLDAISKSMGFGDGHTGKEFGGEERRVGAAHHRKTRSRCSIDWSLPPADMLLEKDQRIEELNRSRLGSMTPTIMPLSPIGSLPDDASSDDDTANIDSSIDGTTHSSTFAIKEEGTGREHPLKRHRRSLSKEGTNLAAIILPDFADRMSAMKNGGDEKPCEKRWWPYVYEVIIYQWVALLDEQTKKGEGGGKKSEEGKNEDTNTSGLSPIVIKYLSQAAKAARGATIRCAPFLLGIIIQSLSWRIDCVFRRRMEREPSLEETNCEDVVPPLVKLDDNIMSALEKLITMLIDASIDSRNFDSFEYRKISVDVNDAVVRFIRDLFSILDVQLVHRLVLVYFSRFVVKEGKHWHDRDSKVTGLRCSWETTKLRLNAVTLFVRFPGFLTVCPPFMESWTLPVGSSADVARRFYSDALEKINSLGLSEFTASDGPVRKEPLIIPKMKPHWLAELCTDICLSATGHAEENIQFRASSLLFEIFWRHSQQGRVKGNVSVVASIYVPFLAKVLSHIEYLSSLPPKGQIRKDILPCTLLVLQSAPTGIMRALWRKLAKRAEGKTLKIDSADKYGGIMGSGSGVNCSDTFSSLVPSSRVNEEIDADEEPDIFDMFGLLNLSLSTIEYEGIGHQIEENLGAEATCHEKSIWRREYLLSSRVKSALNPRNRPFNFNPFCIGEISSTEQPTTNRSRRWHAHDCSIVIINICRQVVREILLMLKPNLTSENDAREWEFSLAGMSGSRSLSDIILQPTLSSIEDSDIGNYSEKRHEEGKAARMRKRLRKRHLETLTFAITDSIIFVRAAASVYLHALSMKQSDVVISRTLTAAIEIVKIFGIKLFLAAVGETLQHWMRVILEHCGARRAELRVDACEFLNLLLRLTYDSFGSFTRVRLPLLAVQSEVMERIVAKASRKYLMEQRCLDLSPISLSNDSAEASLTPLWRTIDRLHNQSASQNLSFKSALSRLAIKMKKIYRAYLAAHALAIVNRSESGSHVGDVFSSQSNPYVQKIRVSVHRIVSNSSWFSKRFLGNQTSGSLDRSMIQIEAVEDSFLIAADVFSSSELPSHRVAWLQKLAEFHRMRGRFAEEATCRCKIYHTYREAAKLHDHIWSSSPFLPWASTHPDGEVHAIVSDYDYEMENLSGSSGKLIERGTAFRRIFYRAADSVHVRTGDWGAVSGGKYLFYGVTLKSEFDSVSPWYSHREMEENMVEEAELSGDLFLRAGIVESSRYAWSLANQFYSETFNYARLAYVYRRLALVVTSQVPIIDVSNQLDLSSALGRFYKVYFHGGAPDDLLHSQGSGGFIYRVPSSVQIKDFAKRLEDTIRCILPAKTVIDLLLDDGSPTMTQLSNVSKRSSVIGGAPIEPVKIKVTPLRPLFKIEDDEKCFRGTPEWFQLKVEDQEHDVGVDGSTRNLGRGTCSSLHHRVSTLSSCTSNSLSSVGSVTVSHRRSTFRLLHRKSSSSHQNHSHELDRGCLNGEPIGVDRFYFTQPMRKDHLRGFRDWLKVPRGFIAERSLRVTELQVENSFPACITRQQIIHRAVFTQSPLEASVEAVSTWCSVLFRTVIATNGQGVLAQLNAHIFCEGGQQQQGLSAESAKLVMECIHSSGVKQLGTTFLSVNTREELVVSSDESNVGTGMYSPYESLSEEEVEKVQTKLARMIVTFLELLHLLIARNRDVLLTVVQARKRRGGDAFSVASCSVHGYIMRPRTGSQSFSPVKRDHAELSTIDNEQALMYDRSNSDIVVRSTLGETPEINDGYGQSNISDRTDSAIGVQSELQRGLISLVRSLTPPLLDTLNNEVPKWMRSGCQENYFSTGQYRQADIPIGDELFFNVDTSGDDDRASKSESSYAVPRSIRGSGNGSGNESGHTYRENSPTGSLCSGASDRRDHFDRTMSAASQRPPTDDRDRSNHRMGISGAS</sequence>
<feature type="compositionally biased region" description="Basic and acidic residues" evidence="2">
    <location>
        <begin position="187"/>
        <end position="203"/>
    </location>
</feature>
<feature type="region of interest" description="Disordered" evidence="2">
    <location>
        <begin position="2312"/>
        <end position="2331"/>
    </location>
</feature>
<feature type="region of interest" description="Disordered" evidence="2">
    <location>
        <begin position="170"/>
        <end position="203"/>
    </location>
</feature>
<evidence type="ECO:0000256" key="1">
    <source>
        <dbReference type="PROSITE-ProRule" id="PRU00983"/>
    </source>
</evidence>
<dbReference type="EMBL" id="JALLPB020000457">
    <property type="protein sequence ID" value="KAL3808937.1"/>
    <property type="molecule type" value="Genomic_DNA"/>
</dbReference>
<evidence type="ECO:0000313" key="5">
    <source>
        <dbReference type="Proteomes" id="UP001530377"/>
    </source>
</evidence>
<evidence type="ECO:0000259" key="3">
    <source>
        <dbReference type="PROSITE" id="PS51650"/>
    </source>
</evidence>
<dbReference type="PANTHER" id="PTHR23317">
    <property type="entry name" value="DEDICATOR OF CYTOKINESIS DOCK"/>
    <property type="match status" value="1"/>
</dbReference>
<dbReference type="InterPro" id="IPR026791">
    <property type="entry name" value="DOCK"/>
</dbReference>
<feature type="compositionally biased region" description="Low complexity" evidence="2">
    <location>
        <begin position="800"/>
        <end position="817"/>
    </location>
</feature>
<feature type="compositionally biased region" description="Basic and acidic residues" evidence="2">
    <location>
        <begin position="2595"/>
        <end position="2611"/>
    </location>
</feature>
<feature type="region of interest" description="Disordered" evidence="2">
    <location>
        <begin position="787"/>
        <end position="826"/>
    </location>
</feature>
<reference evidence="4 5" key="1">
    <citation type="submission" date="2024-10" db="EMBL/GenBank/DDBJ databases">
        <title>Updated reference genomes for cyclostephanoid diatoms.</title>
        <authorList>
            <person name="Roberts W.R."/>
            <person name="Alverson A.J."/>
        </authorList>
    </citation>
    <scope>NUCLEOTIDE SEQUENCE [LARGE SCALE GENOMIC DNA]</scope>
    <source>
        <strain evidence="4 5">AJA228-03</strain>
    </source>
</reference>
<feature type="compositionally biased region" description="Polar residues" evidence="2">
    <location>
        <begin position="4269"/>
        <end position="4278"/>
    </location>
</feature>
<dbReference type="Proteomes" id="UP001530377">
    <property type="component" value="Unassembled WGS sequence"/>
</dbReference>
<evidence type="ECO:0000313" key="4">
    <source>
        <dbReference type="EMBL" id="KAL3808937.1"/>
    </source>
</evidence>
<feature type="region of interest" description="Disordered" evidence="2">
    <location>
        <begin position="458"/>
        <end position="478"/>
    </location>
</feature>
<comment type="similarity">
    <text evidence="1">Belongs to the DOCK family.</text>
</comment>
<accession>A0ABD3R843</accession>
<name>A0ABD3R843_9STRA</name>
<feature type="compositionally biased region" description="Polar residues" evidence="2">
    <location>
        <begin position="458"/>
        <end position="468"/>
    </location>
</feature>
<feature type="region of interest" description="Disordered" evidence="2">
    <location>
        <begin position="2595"/>
        <end position="2614"/>
    </location>
</feature>